<dbReference type="EMBL" id="BAAAZA010000008">
    <property type="protein sequence ID" value="GAA3867603.1"/>
    <property type="molecule type" value="Genomic_DNA"/>
</dbReference>
<feature type="region of interest" description="Disordered" evidence="1">
    <location>
        <begin position="23"/>
        <end position="45"/>
    </location>
</feature>
<protein>
    <recommendedName>
        <fullName evidence="5">Gram-positive cocci surface proteins LPxTG domain-containing protein</fullName>
    </recommendedName>
</protein>
<keyword evidence="2" id="KW-1133">Transmembrane helix</keyword>
<proteinExistence type="predicted"/>
<evidence type="ECO:0008006" key="5">
    <source>
        <dbReference type="Google" id="ProtNLM"/>
    </source>
</evidence>
<feature type="transmembrane region" description="Helical" evidence="2">
    <location>
        <begin position="246"/>
        <end position="267"/>
    </location>
</feature>
<keyword evidence="2" id="KW-0812">Transmembrane</keyword>
<feature type="region of interest" description="Disordered" evidence="1">
    <location>
        <begin position="163"/>
        <end position="207"/>
    </location>
</feature>
<feature type="compositionally biased region" description="Low complexity" evidence="1">
    <location>
        <begin position="163"/>
        <end position="174"/>
    </location>
</feature>
<sequence length="272" mass="26511">MTTGLLWISAAYGVPPGNGPGLPYGHRTAASSTVRSAPGAGSPDAAARQADVARSTHLARGSVAPSRALALSTGQTAAAATFPHAPERGHSVPVGAASASGHQDSGPARLWPAMPPLPLGAFPLTNGTSALLGLVPAPVRKAPPGAAGAPASGHSAARLPAIEPSSGASRAGSEAGEGRARPGRADAAPQDEPTGPMDPNSTAPDVLPSVDATAEAVGPAASSPAPSQKPAVLAREAATSQPVVEILPLGSGLVLVGAGLALALLALRLRRE</sequence>
<evidence type="ECO:0000313" key="4">
    <source>
        <dbReference type="Proteomes" id="UP001501563"/>
    </source>
</evidence>
<feature type="compositionally biased region" description="Low complexity" evidence="1">
    <location>
        <begin position="35"/>
        <end position="45"/>
    </location>
</feature>
<evidence type="ECO:0000256" key="1">
    <source>
        <dbReference type="SAM" id="MobiDB-lite"/>
    </source>
</evidence>
<accession>A0ABP7K6Q9</accession>
<dbReference type="Proteomes" id="UP001501563">
    <property type="component" value="Unassembled WGS sequence"/>
</dbReference>
<keyword evidence="4" id="KW-1185">Reference proteome</keyword>
<evidence type="ECO:0000313" key="3">
    <source>
        <dbReference type="EMBL" id="GAA3867603.1"/>
    </source>
</evidence>
<organism evidence="3 4">
    <name type="scientific">Streptomyces lannensis</name>
    <dbReference type="NCBI Taxonomy" id="766498"/>
    <lineage>
        <taxon>Bacteria</taxon>
        <taxon>Bacillati</taxon>
        <taxon>Actinomycetota</taxon>
        <taxon>Actinomycetes</taxon>
        <taxon>Kitasatosporales</taxon>
        <taxon>Streptomycetaceae</taxon>
        <taxon>Streptomyces</taxon>
    </lineage>
</organism>
<feature type="region of interest" description="Disordered" evidence="1">
    <location>
        <begin position="83"/>
        <end position="110"/>
    </location>
</feature>
<name>A0ABP7K6Q9_9ACTN</name>
<reference evidence="4" key="1">
    <citation type="journal article" date="2019" name="Int. J. Syst. Evol. Microbiol.">
        <title>The Global Catalogue of Microorganisms (GCM) 10K type strain sequencing project: providing services to taxonomists for standard genome sequencing and annotation.</title>
        <authorList>
            <consortium name="The Broad Institute Genomics Platform"/>
            <consortium name="The Broad Institute Genome Sequencing Center for Infectious Disease"/>
            <person name="Wu L."/>
            <person name="Ma J."/>
        </authorList>
    </citation>
    <scope>NUCLEOTIDE SEQUENCE [LARGE SCALE GENOMIC DNA]</scope>
    <source>
        <strain evidence="4">JCM 16578</strain>
    </source>
</reference>
<gene>
    <name evidence="3" type="ORF">GCM10022207_35360</name>
</gene>
<evidence type="ECO:0000256" key="2">
    <source>
        <dbReference type="SAM" id="Phobius"/>
    </source>
</evidence>
<keyword evidence="2" id="KW-0472">Membrane</keyword>
<comment type="caution">
    <text evidence="3">The sequence shown here is derived from an EMBL/GenBank/DDBJ whole genome shotgun (WGS) entry which is preliminary data.</text>
</comment>